<dbReference type="GO" id="GO:0006629">
    <property type="term" value="P:lipid metabolic process"/>
    <property type="evidence" value="ECO:0007669"/>
    <property type="project" value="InterPro"/>
</dbReference>
<evidence type="ECO:0000313" key="3">
    <source>
        <dbReference type="Proteomes" id="UP001164794"/>
    </source>
</evidence>
<evidence type="ECO:0000313" key="1">
    <source>
        <dbReference type="EMBL" id="WAV90761.1"/>
    </source>
</evidence>
<evidence type="ECO:0008006" key="4">
    <source>
        <dbReference type="Google" id="ProtNLM"/>
    </source>
</evidence>
<dbReference type="InterPro" id="IPR017946">
    <property type="entry name" value="PLC-like_Pdiesterase_TIM-brl"/>
</dbReference>
<dbReference type="EMBL" id="CP098251">
    <property type="protein sequence ID" value="WAV90761.1"/>
    <property type="molecule type" value="Genomic_DNA"/>
</dbReference>
<name>A0A9E9LHI3_9BURK</name>
<proteinExistence type="predicted"/>
<accession>A0A9E9LHI3</accession>
<dbReference type="Gene3D" id="3.20.20.190">
    <property type="entry name" value="Phosphatidylinositol (PI) phosphodiesterase"/>
    <property type="match status" value="1"/>
</dbReference>
<dbReference type="Proteomes" id="UP001164794">
    <property type="component" value="Chromosome"/>
</dbReference>
<protein>
    <recommendedName>
        <fullName evidence="4">Phosphodiesterase</fullName>
    </recommendedName>
</protein>
<dbReference type="GO" id="GO:0008081">
    <property type="term" value="F:phosphoric diester hydrolase activity"/>
    <property type="evidence" value="ECO:0007669"/>
    <property type="project" value="InterPro"/>
</dbReference>
<dbReference type="Proteomes" id="UP001164819">
    <property type="component" value="Chromosome"/>
</dbReference>
<evidence type="ECO:0000313" key="2">
    <source>
        <dbReference type="EMBL" id="WAV96509.1"/>
    </source>
</evidence>
<dbReference type="RefSeq" id="WP_269263987.1">
    <property type="nucleotide sequence ID" value="NZ_CP098248.1"/>
</dbReference>
<reference evidence="1" key="2">
    <citation type="journal article" date="2022" name="Front. Microbiol.">
        <title>New perspectives on an old grouping: The genomic and phenotypic variability of Oxalobacter formigenes and the implications for calcium oxalate stone prevention.</title>
        <authorList>
            <person name="Chmiel J.A."/>
            <person name="Carr C."/>
            <person name="Stuivenberg G.A."/>
            <person name="Venema R."/>
            <person name="Chanyi R.M."/>
            <person name="Al K.F."/>
            <person name="Giguere D."/>
            <person name="Say H."/>
            <person name="Akouris P.P."/>
            <person name="Dominguez Romero S.A."/>
            <person name="Kwong A."/>
            <person name="Tai V."/>
            <person name="Koval S.F."/>
            <person name="Razvi H."/>
            <person name="Bjazevic J."/>
            <person name="Burton J.P."/>
        </authorList>
    </citation>
    <scope>NUCLEOTIDE SEQUENCE</scope>
    <source>
        <strain evidence="1">OxK</strain>
    </source>
</reference>
<sequence length="204" mass="23433">MIIIAHRGYWMDASEKNTSLAFKRAFDNGFGVETDLRDSGSQIVISHDMPKGNELTFEAFMELLDGRNLPIALNIKADGLSGEVKCLLEKYGHANYFAFDMSIPEMVVYDRTGINFFASISDVYKIFPSLKNISGIWLDGFYTDWYGKEEFDSYLKKGQKVCLVSPELHGREYMPVWKLCKNIYGMMICTDYPIEAREFFNVEN</sequence>
<dbReference type="EMBL" id="CP098248">
    <property type="protein sequence ID" value="WAV96509.1"/>
    <property type="molecule type" value="Genomic_DNA"/>
</dbReference>
<dbReference type="SUPFAM" id="SSF51695">
    <property type="entry name" value="PLC-like phosphodiesterases"/>
    <property type="match status" value="1"/>
</dbReference>
<reference evidence="2" key="1">
    <citation type="journal article" date="2022" name="Front. Microbiol.">
        <title>New perspectives on an old grouping: The genomic and phenotypic variability of Oxalobacter formigenes and the implications for calcium oxalate stone prevention.</title>
        <authorList>
            <person name="Chmiel J.A."/>
            <person name="Carr C."/>
            <person name="Stuivenberg G.A."/>
            <person name="Venema R."/>
            <person name="Chanyi R.M."/>
            <person name="Al K.F."/>
            <person name="Giguere D."/>
            <person name="Say H."/>
            <person name="Akouris P.P."/>
            <person name="Dominguez Romero S.A."/>
            <person name="Kwong A."/>
            <person name="Tai V."/>
            <person name="Koval S.F."/>
            <person name="Razvi H."/>
            <person name="Bjazevic J."/>
            <person name="Burton J.P."/>
        </authorList>
    </citation>
    <scope>NUCLEOTIDE SEQUENCE</scope>
    <source>
        <strain evidence="2">HOxNP-1</strain>
    </source>
</reference>
<gene>
    <name evidence="2" type="ORF">NB645_06635</name>
    <name evidence="1" type="ORF">NB646_07890</name>
</gene>
<keyword evidence="3" id="KW-1185">Reference proteome</keyword>
<dbReference type="AlphaFoldDB" id="A0A9E9LHI3"/>
<organism evidence="1">
    <name type="scientific">Oxalobacter aliiformigenes</name>
    <dbReference type="NCBI Taxonomy" id="2946593"/>
    <lineage>
        <taxon>Bacteria</taxon>
        <taxon>Pseudomonadati</taxon>
        <taxon>Pseudomonadota</taxon>
        <taxon>Betaproteobacteria</taxon>
        <taxon>Burkholderiales</taxon>
        <taxon>Oxalobacteraceae</taxon>
        <taxon>Oxalobacter</taxon>
    </lineage>
</organism>